<evidence type="ECO:0000313" key="3">
    <source>
        <dbReference type="Proteomes" id="UP001162162"/>
    </source>
</evidence>
<organism evidence="2 3">
    <name type="scientific">Aromia moschata</name>
    <dbReference type="NCBI Taxonomy" id="1265417"/>
    <lineage>
        <taxon>Eukaryota</taxon>
        <taxon>Metazoa</taxon>
        <taxon>Ecdysozoa</taxon>
        <taxon>Arthropoda</taxon>
        <taxon>Hexapoda</taxon>
        <taxon>Insecta</taxon>
        <taxon>Pterygota</taxon>
        <taxon>Neoptera</taxon>
        <taxon>Endopterygota</taxon>
        <taxon>Coleoptera</taxon>
        <taxon>Polyphaga</taxon>
        <taxon>Cucujiformia</taxon>
        <taxon>Chrysomeloidea</taxon>
        <taxon>Cerambycidae</taxon>
        <taxon>Cerambycinae</taxon>
        <taxon>Callichromatini</taxon>
        <taxon>Aromia</taxon>
    </lineage>
</organism>
<evidence type="ECO:0000256" key="1">
    <source>
        <dbReference type="SAM" id="MobiDB-lite"/>
    </source>
</evidence>
<sequence length="355" mass="40390">MVVGCVAIPNKLVEEKKSNEKKEKLETRLFYQHQSPSNEDREDQLKQEQEQKHREIAAQLELQQKQAALEQEIARLNLSLQQQQQLNQQQKELFLRHQEQVRLRNNERPFLPIVNPSFGQFNTQGPILNQKASLTTEKPGVNQFNSNLIVPSVNQPLPVKSAQVFNQNSDQSRNSVTLHPSITFNPLIEAGKLPPNAQILPVKGPINFHTPIIQTPGFQQFHSLSNVGPTPLVNNFNQLQTVQPQFNVIDNQGNRFFRQEFGVGNFLNNDVNKVSPSFSIQKSVAPPQQLLPGFNNFHIIGSFLQHFLTNYQKQSSSKILRPKLDTDCYWTGQLLLIVCKPSERAAKTNLISLLL</sequence>
<dbReference type="EMBL" id="JAPWTK010000096">
    <property type="protein sequence ID" value="KAJ8950681.1"/>
    <property type="molecule type" value="Genomic_DNA"/>
</dbReference>
<keyword evidence="3" id="KW-1185">Reference proteome</keyword>
<comment type="caution">
    <text evidence="2">The sequence shown here is derived from an EMBL/GenBank/DDBJ whole genome shotgun (WGS) entry which is preliminary data.</text>
</comment>
<accession>A0AAV8YIK6</accession>
<name>A0AAV8YIK6_9CUCU</name>
<feature type="region of interest" description="Disordered" evidence="1">
    <location>
        <begin position="29"/>
        <end position="51"/>
    </location>
</feature>
<dbReference type="AlphaFoldDB" id="A0AAV8YIK6"/>
<reference evidence="2" key="1">
    <citation type="journal article" date="2023" name="Insect Mol. Biol.">
        <title>Genome sequencing provides insights into the evolution of gene families encoding plant cell wall-degrading enzymes in longhorned beetles.</title>
        <authorList>
            <person name="Shin N.R."/>
            <person name="Okamura Y."/>
            <person name="Kirsch R."/>
            <person name="Pauchet Y."/>
        </authorList>
    </citation>
    <scope>NUCLEOTIDE SEQUENCE</scope>
    <source>
        <strain evidence="2">AMC_N1</strain>
    </source>
</reference>
<dbReference type="Proteomes" id="UP001162162">
    <property type="component" value="Unassembled WGS sequence"/>
</dbReference>
<evidence type="ECO:0000313" key="2">
    <source>
        <dbReference type="EMBL" id="KAJ8950681.1"/>
    </source>
</evidence>
<proteinExistence type="predicted"/>
<protein>
    <submittedName>
        <fullName evidence="2">Uncharacterized protein</fullName>
    </submittedName>
</protein>
<gene>
    <name evidence="2" type="ORF">NQ318_012761</name>
</gene>